<dbReference type="RefSeq" id="WP_261985763.1">
    <property type="nucleotide sequence ID" value="NZ_CP108085.1"/>
</dbReference>
<feature type="domain" description="Chitin-binding type-3" evidence="3">
    <location>
        <begin position="6"/>
        <end position="37"/>
    </location>
</feature>
<dbReference type="CDD" id="cd12214">
    <property type="entry name" value="ChiA1_BD"/>
    <property type="match status" value="1"/>
</dbReference>
<dbReference type="SUPFAM" id="SSF51055">
    <property type="entry name" value="Carbohydrate binding domain"/>
    <property type="match status" value="1"/>
</dbReference>
<name>A0ABZ1SZH6_9ACTN</name>
<organism evidence="4 5">
    <name type="scientific">Microbispora hainanensis</name>
    <dbReference type="NCBI Taxonomy" id="568844"/>
    <lineage>
        <taxon>Bacteria</taxon>
        <taxon>Bacillati</taxon>
        <taxon>Actinomycetota</taxon>
        <taxon>Actinomycetes</taxon>
        <taxon>Streptosporangiales</taxon>
        <taxon>Streptosporangiaceae</taxon>
        <taxon>Microbispora</taxon>
    </lineage>
</organism>
<keyword evidence="1" id="KW-0378">Hydrolase</keyword>
<dbReference type="InterPro" id="IPR003610">
    <property type="entry name" value="CBM5/12"/>
</dbReference>
<dbReference type="Gene3D" id="2.10.10.20">
    <property type="entry name" value="Carbohydrate-binding module superfamily 5/12"/>
    <property type="match status" value="1"/>
</dbReference>
<proteinExistence type="predicted"/>
<dbReference type="EMBL" id="CP108085">
    <property type="protein sequence ID" value="WUP78418.1"/>
    <property type="molecule type" value="Genomic_DNA"/>
</dbReference>
<feature type="region of interest" description="Disordered" evidence="2">
    <location>
        <begin position="1"/>
        <end position="41"/>
    </location>
</feature>
<dbReference type="Pfam" id="PF02839">
    <property type="entry name" value="CBM_5_12"/>
    <property type="match status" value="1"/>
</dbReference>
<keyword evidence="5" id="KW-1185">Reference proteome</keyword>
<evidence type="ECO:0000313" key="4">
    <source>
        <dbReference type="EMBL" id="WUP78418.1"/>
    </source>
</evidence>
<dbReference type="InterPro" id="IPR036573">
    <property type="entry name" value="CBM_sf_5/12"/>
</dbReference>
<dbReference type="Proteomes" id="UP001432011">
    <property type="component" value="Chromosome"/>
</dbReference>
<accession>A0ABZ1SZH6</accession>
<evidence type="ECO:0000256" key="2">
    <source>
        <dbReference type="SAM" id="MobiDB-lite"/>
    </source>
</evidence>
<protein>
    <recommendedName>
        <fullName evidence="3">Chitin-binding type-3 domain-containing protein</fullName>
    </recommendedName>
</protein>
<sequence>MSRSSSGDRVTYGGTACRRRQPHTALAGWEPPGVPALRTRL</sequence>
<evidence type="ECO:0000259" key="3">
    <source>
        <dbReference type="Pfam" id="PF02839"/>
    </source>
</evidence>
<reference evidence="4" key="1">
    <citation type="submission" date="2022-10" db="EMBL/GenBank/DDBJ databases">
        <title>The complete genomes of actinobacterial strains from the NBC collection.</title>
        <authorList>
            <person name="Joergensen T.S."/>
            <person name="Alvarez Arevalo M."/>
            <person name="Sterndorff E.B."/>
            <person name="Faurdal D."/>
            <person name="Vuksanovic O."/>
            <person name="Mourched A.-S."/>
            <person name="Charusanti P."/>
            <person name="Shaw S."/>
            <person name="Blin K."/>
            <person name="Weber T."/>
        </authorList>
    </citation>
    <scope>NUCLEOTIDE SEQUENCE</scope>
    <source>
        <strain evidence="4">NBC_00254</strain>
    </source>
</reference>
<evidence type="ECO:0000313" key="5">
    <source>
        <dbReference type="Proteomes" id="UP001432011"/>
    </source>
</evidence>
<gene>
    <name evidence="4" type="ORF">OG913_15895</name>
</gene>
<evidence type="ECO:0000256" key="1">
    <source>
        <dbReference type="ARBA" id="ARBA00022801"/>
    </source>
</evidence>